<feature type="transmembrane region" description="Helical" evidence="7">
    <location>
        <begin position="86"/>
        <end position="107"/>
    </location>
</feature>
<dbReference type="RefSeq" id="WP_123664366.1">
    <property type="nucleotide sequence ID" value="NZ_RJKE01000001.1"/>
</dbReference>
<evidence type="ECO:0000256" key="6">
    <source>
        <dbReference type="ARBA" id="ARBA00023136"/>
    </source>
</evidence>
<dbReference type="Gene3D" id="1.10.3720.10">
    <property type="entry name" value="MetI-like"/>
    <property type="match status" value="1"/>
</dbReference>
<dbReference type="OrthoDB" id="6637947at2"/>
<feature type="domain" description="ABC transmembrane type-1" evidence="8">
    <location>
        <begin position="84"/>
        <end position="273"/>
    </location>
</feature>
<organism evidence="9 10">
    <name type="scientific">Actinocorallia herbida</name>
    <dbReference type="NCBI Taxonomy" id="58109"/>
    <lineage>
        <taxon>Bacteria</taxon>
        <taxon>Bacillati</taxon>
        <taxon>Actinomycetota</taxon>
        <taxon>Actinomycetes</taxon>
        <taxon>Streptosporangiales</taxon>
        <taxon>Thermomonosporaceae</taxon>
        <taxon>Actinocorallia</taxon>
    </lineage>
</organism>
<dbReference type="GO" id="GO:0055085">
    <property type="term" value="P:transmembrane transport"/>
    <property type="evidence" value="ECO:0007669"/>
    <property type="project" value="InterPro"/>
</dbReference>
<keyword evidence="4 7" id="KW-0812">Transmembrane</keyword>
<dbReference type="InterPro" id="IPR000515">
    <property type="entry name" value="MetI-like"/>
</dbReference>
<sequence length="286" mass="29542">MTNVLARPSIGITRASLRVRRPSLVLAVAVLVVLALAAAFPGLFTGKSPIEVDAALSLRPPGPGHWFGTDQLGRDQYARVVHGARASLLIGIGAIVFAVAAGALYGLASALLGRVADRILMGLTDILLALPQLLLALLALAVLGSGQVNVMVAISLAFLPGYARLMRAEARVVRTSGYVETSVTLGQGPVARAFRHVLPNALGPLLILASAGFGMSLIAASGLSFLGFGAEPPSPEWGVMLSEGRALLQSAWWLGVFPGAAITLTVVAVTITGRAAQARFTRRTAG</sequence>
<feature type="transmembrane region" description="Helical" evidence="7">
    <location>
        <begin position="250"/>
        <end position="273"/>
    </location>
</feature>
<keyword evidence="10" id="KW-1185">Reference proteome</keyword>
<dbReference type="SUPFAM" id="SSF161098">
    <property type="entry name" value="MetI-like"/>
    <property type="match status" value="1"/>
</dbReference>
<dbReference type="EMBL" id="RJKE01000001">
    <property type="protein sequence ID" value="ROO84795.1"/>
    <property type="molecule type" value="Genomic_DNA"/>
</dbReference>
<feature type="transmembrane region" description="Helical" evidence="7">
    <location>
        <begin position="119"/>
        <end position="142"/>
    </location>
</feature>
<dbReference type="GO" id="GO:0005886">
    <property type="term" value="C:plasma membrane"/>
    <property type="evidence" value="ECO:0007669"/>
    <property type="project" value="UniProtKB-SubCell"/>
</dbReference>
<accession>A0A3N1CU97</accession>
<dbReference type="Pfam" id="PF00528">
    <property type="entry name" value="BPD_transp_1"/>
    <property type="match status" value="1"/>
</dbReference>
<evidence type="ECO:0000256" key="1">
    <source>
        <dbReference type="ARBA" id="ARBA00004651"/>
    </source>
</evidence>
<evidence type="ECO:0000256" key="3">
    <source>
        <dbReference type="ARBA" id="ARBA00022475"/>
    </source>
</evidence>
<name>A0A3N1CU97_9ACTN</name>
<gene>
    <name evidence="9" type="ORF">EDD29_2324</name>
</gene>
<dbReference type="PANTHER" id="PTHR43386:SF25">
    <property type="entry name" value="PEPTIDE ABC TRANSPORTER PERMEASE PROTEIN"/>
    <property type="match status" value="1"/>
</dbReference>
<dbReference type="InterPro" id="IPR050366">
    <property type="entry name" value="BP-dependent_transpt_permease"/>
</dbReference>
<keyword evidence="2 7" id="KW-0813">Transport</keyword>
<keyword evidence="3" id="KW-1003">Cell membrane</keyword>
<keyword evidence="5 7" id="KW-1133">Transmembrane helix</keyword>
<dbReference type="AlphaFoldDB" id="A0A3N1CU97"/>
<dbReference type="CDD" id="cd06261">
    <property type="entry name" value="TM_PBP2"/>
    <property type="match status" value="1"/>
</dbReference>
<evidence type="ECO:0000256" key="2">
    <source>
        <dbReference type="ARBA" id="ARBA00022448"/>
    </source>
</evidence>
<reference evidence="9 10" key="1">
    <citation type="submission" date="2018-11" db="EMBL/GenBank/DDBJ databases">
        <title>Sequencing the genomes of 1000 actinobacteria strains.</title>
        <authorList>
            <person name="Klenk H.-P."/>
        </authorList>
    </citation>
    <scope>NUCLEOTIDE SEQUENCE [LARGE SCALE GENOMIC DNA]</scope>
    <source>
        <strain evidence="9 10">DSM 44254</strain>
    </source>
</reference>
<evidence type="ECO:0000313" key="10">
    <source>
        <dbReference type="Proteomes" id="UP000272400"/>
    </source>
</evidence>
<protein>
    <submittedName>
        <fullName evidence="9">Peptide/nickel transport system permease protein</fullName>
    </submittedName>
</protein>
<feature type="transmembrane region" description="Helical" evidence="7">
    <location>
        <begin position="205"/>
        <end position="230"/>
    </location>
</feature>
<evidence type="ECO:0000256" key="4">
    <source>
        <dbReference type="ARBA" id="ARBA00022692"/>
    </source>
</evidence>
<comment type="similarity">
    <text evidence="7">Belongs to the binding-protein-dependent transport system permease family.</text>
</comment>
<dbReference type="InterPro" id="IPR035906">
    <property type="entry name" value="MetI-like_sf"/>
</dbReference>
<keyword evidence="6 7" id="KW-0472">Membrane</keyword>
<feature type="transmembrane region" description="Helical" evidence="7">
    <location>
        <begin position="148"/>
        <end position="165"/>
    </location>
</feature>
<evidence type="ECO:0000259" key="8">
    <source>
        <dbReference type="PROSITE" id="PS50928"/>
    </source>
</evidence>
<dbReference type="PANTHER" id="PTHR43386">
    <property type="entry name" value="OLIGOPEPTIDE TRANSPORT SYSTEM PERMEASE PROTEIN APPC"/>
    <property type="match status" value="1"/>
</dbReference>
<evidence type="ECO:0000313" key="9">
    <source>
        <dbReference type="EMBL" id="ROO84795.1"/>
    </source>
</evidence>
<comment type="subcellular location">
    <subcellularLocation>
        <location evidence="1 7">Cell membrane</location>
        <topology evidence="1 7">Multi-pass membrane protein</topology>
    </subcellularLocation>
</comment>
<evidence type="ECO:0000256" key="5">
    <source>
        <dbReference type="ARBA" id="ARBA00022989"/>
    </source>
</evidence>
<comment type="caution">
    <text evidence="9">The sequence shown here is derived from an EMBL/GenBank/DDBJ whole genome shotgun (WGS) entry which is preliminary data.</text>
</comment>
<feature type="transmembrane region" description="Helical" evidence="7">
    <location>
        <begin position="24"/>
        <end position="44"/>
    </location>
</feature>
<dbReference type="Proteomes" id="UP000272400">
    <property type="component" value="Unassembled WGS sequence"/>
</dbReference>
<proteinExistence type="inferred from homology"/>
<evidence type="ECO:0000256" key="7">
    <source>
        <dbReference type="RuleBase" id="RU363032"/>
    </source>
</evidence>
<dbReference type="PROSITE" id="PS50928">
    <property type="entry name" value="ABC_TM1"/>
    <property type="match status" value="1"/>
</dbReference>